<evidence type="ECO:0000259" key="1">
    <source>
        <dbReference type="Pfam" id="PF00535"/>
    </source>
</evidence>
<dbReference type="Gene3D" id="3.90.550.10">
    <property type="entry name" value="Spore Coat Polysaccharide Biosynthesis Protein SpsA, Chain A"/>
    <property type="match status" value="1"/>
</dbReference>
<dbReference type="EMBL" id="BKAD01000012">
    <property type="protein sequence ID" value="GEP30243.1"/>
    <property type="molecule type" value="Genomic_DNA"/>
</dbReference>
<accession>A0A512L6Y7</accession>
<comment type="caution">
    <text evidence="2">The sequence shown here is derived from an EMBL/GenBank/DDBJ whole genome shotgun (WGS) entry which is preliminary data.</text>
</comment>
<organism evidence="2 3">
    <name type="scientific">Sulfuriferula plumbiphila</name>
    <dbReference type="NCBI Taxonomy" id="171865"/>
    <lineage>
        <taxon>Bacteria</taxon>
        <taxon>Pseudomonadati</taxon>
        <taxon>Pseudomonadota</taxon>
        <taxon>Betaproteobacteria</taxon>
        <taxon>Nitrosomonadales</taxon>
        <taxon>Sulfuricellaceae</taxon>
        <taxon>Sulfuriferula</taxon>
    </lineage>
</organism>
<dbReference type="AlphaFoldDB" id="A0A512L6Y7"/>
<proteinExistence type="predicted"/>
<dbReference type="PANTHER" id="PTHR43685:SF2">
    <property type="entry name" value="GLYCOSYLTRANSFERASE 2-LIKE DOMAIN-CONTAINING PROTEIN"/>
    <property type="match status" value="1"/>
</dbReference>
<dbReference type="InterPro" id="IPR001173">
    <property type="entry name" value="Glyco_trans_2-like"/>
</dbReference>
<keyword evidence="3" id="KW-1185">Reference proteome</keyword>
<dbReference type="Pfam" id="PF00535">
    <property type="entry name" value="Glycos_transf_2"/>
    <property type="match status" value="1"/>
</dbReference>
<dbReference type="PANTHER" id="PTHR43685">
    <property type="entry name" value="GLYCOSYLTRANSFERASE"/>
    <property type="match status" value="1"/>
</dbReference>
<gene>
    <name evidence="2" type="ORF">TPL01_13810</name>
</gene>
<reference evidence="2 3" key="1">
    <citation type="submission" date="2019-07" db="EMBL/GenBank/DDBJ databases">
        <title>Whole genome shotgun sequence of Thiobacillus plumbophilus NBRC 107929.</title>
        <authorList>
            <person name="Hosoyama A."/>
            <person name="Uohara A."/>
            <person name="Ohji S."/>
            <person name="Ichikawa N."/>
        </authorList>
    </citation>
    <scope>NUCLEOTIDE SEQUENCE [LARGE SCALE GENOMIC DNA]</scope>
    <source>
        <strain evidence="2 3">NBRC 107929</strain>
    </source>
</reference>
<evidence type="ECO:0000313" key="2">
    <source>
        <dbReference type="EMBL" id="GEP30243.1"/>
    </source>
</evidence>
<dbReference type="InterPro" id="IPR050834">
    <property type="entry name" value="Glycosyltransf_2"/>
</dbReference>
<dbReference type="InterPro" id="IPR029044">
    <property type="entry name" value="Nucleotide-diphossugar_trans"/>
</dbReference>
<dbReference type="Proteomes" id="UP000321337">
    <property type="component" value="Unassembled WGS sequence"/>
</dbReference>
<dbReference type="OrthoDB" id="9802649at2"/>
<dbReference type="RefSeq" id="WP_147072121.1">
    <property type="nucleotide sequence ID" value="NZ_AP021884.1"/>
</dbReference>
<name>A0A512L6Y7_9PROT</name>
<protein>
    <recommendedName>
        <fullName evidence="1">Glycosyltransferase 2-like domain-containing protein</fullName>
    </recommendedName>
</protein>
<feature type="domain" description="Glycosyltransferase 2-like" evidence="1">
    <location>
        <begin position="6"/>
        <end position="136"/>
    </location>
</feature>
<sequence length="331" mass="37821">MIPQVSIYIPVRNRPELLAETLRAIQVQTFNDWECRVVDDASTDHTFAVIQSFQREDARIQGTRLNRPAGDAAASNTALGLLRGSYAARMDSDDLPLPTWLEAAMDFARHFKGVGFGCQAEWFGSVSDFNPGKSKETDPQRWQAWSLFNFEINHSGLIFHRAVQQRAGVMYRPITLNNDWDFVNRLSQHGAFSNLPSVQVHIRRHADNATRADRVIEDRDSTSVAIRRQRVERLVVHPSDEDMLLHCTAHPAPYWPFADQAYVWLHRDDYPERLNIWLQRLLAANLASGCPYPPAILRQVLLDELLQTATASWRNLPDSPPPQFRMSWLPG</sequence>
<dbReference type="SUPFAM" id="SSF53448">
    <property type="entry name" value="Nucleotide-diphospho-sugar transferases"/>
    <property type="match status" value="1"/>
</dbReference>
<evidence type="ECO:0000313" key="3">
    <source>
        <dbReference type="Proteomes" id="UP000321337"/>
    </source>
</evidence>
<dbReference type="CDD" id="cd00761">
    <property type="entry name" value="Glyco_tranf_GTA_type"/>
    <property type="match status" value="1"/>
</dbReference>